<dbReference type="EMBL" id="VSSQ01007146">
    <property type="protein sequence ID" value="MPM34989.1"/>
    <property type="molecule type" value="Genomic_DNA"/>
</dbReference>
<gene>
    <name evidence="1" type="ORF">SDC9_81579</name>
</gene>
<accession>A0A644Z370</accession>
<name>A0A644Z370_9ZZZZ</name>
<dbReference type="AlphaFoldDB" id="A0A644Z370"/>
<proteinExistence type="predicted"/>
<reference evidence="1" key="1">
    <citation type="submission" date="2019-08" db="EMBL/GenBank/DDBJ databases">
        <authorList>
            <person name="Kucharzyk K."/>
            <person name="Murdoch R.W."/>
            <person name="Higgins S."/>
            <person name="Loffler F."/>
        </authorList>
    </citation>
    <scope>NUCLEOTIDE SEQUENCE</scope>
</reference>
<organism evidence="1">
    <name type="scientific">bioreactor metagenome</name>
    <dbReference type="NCBI Taxonomy" id="1076179"/>
    <lineage>
        <taxon>unclassified sequences</taxon>
        <taxon>metagenomes</taxon>
        <taxon>ecological metagenomes</taxon>
    </lineage>
</organism>
<protein>
    <submittedName>
        <fullName evidence="1">Uncharacterized protein</fullName>
    </submittedName>
</protein>
<sequence length="68" mass="7992">MFDLCLRHLWLDVGHEVVEVDQQFAIRDGNELIYLSAPELEQIAQLRRQQASERRLDRNRPATTVFPS</sequence>
<evidence type="ECO:0000313" key="1">
    <source>
        <dbReference type="EMBL" id="MPM34989.1"/>
    </source>
</evidence>
<comment type="caution">
    <text evidence="1">The sequence shown here is derived from an EMBL/GenBank/DDBJ whole genome shotgun (WGS) entry which is preliminary data.</text>
</comment>